<dbReference type="InterPro" id="IPR050816">
    <property type="entry name" value="Flavin-dep_Halogenase_NPB"/>
</dbReference>
<dbReference type="SUPFAM" id="SSF51905">
    <property type="entry name" value="FAD/NAD(P)-binding domain"/>
    <property type="match status" value="1"/>
</dbReference>
<dbReference type="Proteomes" id="UP001467690">
    <property type="component" value="Unassembled WGS sequence"/>
</dbReference>
<dbReference type="Gene3D" id="3.50.50.60">
    <property type="entry name" value="FAD/NAD(P)-binding domain"/>
    <property type="match status" value="1"/>
</dbReference>
<dbReference type="PANTHER" id="PTHR43747">
    <property type="entry name" value="FAD-BINDING PROTEIN"/>
    <property type="match status" value="1"/>
</dbReference>
<accession>A0ABV1RLI1</accession>
<organism evidence="1 2">
    <name type="scientific">Catenovulum sediminis</name>
    <dbReference type="NCBI Taxonomy" id="1740262"/>
    <lineage>
        <taxon>Bacteria</taxon>
        <taxon>Pseudomonadati</taxon>
        <taxon>Pseudomonadota</taxon>
        <taxon>Gammaproteobacteria</taxon>
        <taxon>Alteromonadales</taxon>
        <taxon>Alteromonadaceae</taxon>
        <taxon>Catenovulum</taxon>
    </lineage>
</organism>
<evidence type="ECO:0000313" key="2">
    <source>
        <dbReference type="Proteomes" id="UP001467690"/>
    </source>
</evidence>
<dbReference type="PANTHER" id="PTHR43747:SF4">
    <property type="entry name" value="FLAVIN-DEPENDENT TRYPTOPHAN HALOGENASE"/>
    <property type="match status" value="1"/>
</dbReference>
<proteinExistence type="predicted"/>
<dbReference type="InterPro" id="IPR033856">
    <property type="entry name" value="Trp_halogen"/>
</dbReference>
<protein>
    <submittedName>
        <fullName evidence="1">Tryptophan halogenase family protein</fullName>
    </submittedName>
</protein>
<name>A0ABV1RLI1_9ALTE</name>
<sequence length="508" mass="58187">MSTIYCSQYYEYMNQNQYKKQILIVGGGTAGWMAASLLQHHLSSQGFNIALLESDNIATVGVGEGSTPYIKQFFQTLGIDEKEWMSKCDATFKSGITFKDWSTRKGFTQYFHPFTSSIDPESYDIFRQVTHLRHKNFRVESHPDQYFLQSELIRQRRLPISTQPSHVNSIYAYHFNAGKLGEYLKKRAIKLGVQHLIDDVIDVNLSLSGDIASIMTASGRELKADIFIDCTGFKSLLIEKALKVPFTSFKDNLFNDAAVTVASEAKNSYSPQTISTAMTAGWRWDIPLTSRTGNGYVYSSDFINAEQAEQELKQAINLTNANVEVRHIKMKVGRLDKHWHKNCVAIGLSQGFIEPLEATALHIVQLSIEQFIEQYKQGSFTNKHQDFYNHGVNHMFEHIRDYIVLHYLTNSRNDSAYWRACRHDIKLSDRLQAAMEVWCSGGDLDQELHRQQVTQYYSSMSWYVLLAGMGIFPNINSSTAQVHEQADRELNNIRTRLKSYANFFPFSR</sequence>
<reference evidence="1 2" key="1">
    <citation type="submission" date="2024-06" db="EMBL/GenBank/DDBJ databases">
        <authorList>
            <person name="Chen R.Y."/>
        </authorList>
    </citation>
    <scope>NUCLEOTIDE SEQUENCE [LARGE SCALE GENOMIC DNA]</scope>
    <source>
        <strain evidence="1 2">D2</strain>
    </source>
</reference>
<dbReference type="RefSeq" id="WP_143873474.1">
    <property type="nucleotide sequence ID" value="NZ_CP041661.1"/>
</dbReference>
<dbReference type="PIRSF" id="PIRSF011396">
    <property type="entry name" value="Trp_halogenase"/>
    <property type="match status" value="1"/>
</dbReference>
<dbReference type="InterPro" id="IPR036188">
    <property type="entry name" value="FAD/NAD-bd_sf"/>
</dbReference>
<dbReference type="InterPro" id="IPR006905">
    <property type="entry name" value="Flavin_halogenase"/>
</dbReference>
<gene>
    <name evidence="1" type="ORF">ABS311_18070</name>
</gene>
<dbReference type="Pfam" id="PF04820">
    <property type="entry name" value="Trp_halogenase"/>
    <property type="match status" value="1"/>
</dbReference>
<comment type="caution">
    <text evidence="1">The sequence shown here is derived from an EMBL/GenBank/DDBJ whole genome shotgun (WGS) entry which is preliminary data.</text>
</comment>
<evidence type="ECO:0000313" key="1">
    <source>
        <dbReference type="EMBL" id="MER2493786.1"/>
    </source>
</evidence>
<dbReference type="EMBL" id="JBELOE010000266">
    <property type="protein sequence ID" value="MER2493786.1"/>
    <property type="molecule type" value="Genomic_DNA"/>
</dbReference>
<keyword evidence="2" id="KW-1185">Reference proteome</keyword>